<dbReference type="CDD" id="cd08249">
    <property type="entry name" value="enoyl_reductase_like"/>
    <property type="match status" value="1"/>
</dbReference>
<dbReference type="InterPro" id="IPR020843">
    <property type="entry name" value="ER"/>
</dbReference>
<dbReference type="Pfam" id="PF00107">
    <property type="entry name" value="ADH_zinc_N"/>
    <property type="match status" value="1"/>
</dbReference>
<dbReference type="InterPro" id="IPR013149">
    <property type="entry name" value="ADH-like_C"/>
</dbReference>
<dbReference type="InterPro" id="IPR011032">
    <property type="entry name" value="GroES-like_sf"/>
</dbReference>
<evidence type="ECO:0000313" key="5">
    <source>
        <dbReference type="EMBL" id="PSN70527.1"/>
    </source>
</evidence>
<dbReference type="Proteomes" id="UP000240883">
    <property type="component" value="Unassembled WGS sequence"/>
</dbReference>
<dbReference type="GO" id="GO:0016651">
    <property type="term" value="F:oxidoreductase activity, acting on NAD(P)H"/>
    <property type="evidence" value="ECO:0007669"/>
    <property type="project" value="InterPro"/>
</dbReference>
<dbReference type="Gene3D" id="3.90.180.10">
    <property type="entry name" value="Medium-chain alcohol dehydrogenases, catalytic domain"/>
    <property type="match status" value="1"/>
</dbReference>
<dbReference type="Pfam" id="PF08240">
    <property type="entry name" value="ADH_N"/>
    <property type="match status" value="1"/>
</dbReference>
<dbReference type="Gene3D" id="3.40.50.720">
    <property type="entry name" value="NAD(P)-binding Rossmann-like Domain"/>
    <property type="match status" value="1"/>
</dbReference>
<organism evidence="5 6">
    <name type="scientific">Corynespora cassiicola Philippines</name>
    <dbReference type="NCBI Taxonomy" id="1448308"/>
    <lineage>
        <taxon>Eukaryota</taxon>
        <taxon>Fungi</taxon>
        <taxon>Dikarya</taxon>
        <taxon>Ascomycota</taxon>
        <taxon>Pezizomycotina</taxon>
        <taxon>Dothideomycetes</taxon>
        <taxon>Pleosporomycetidae</taxon>
        <taxon>Pleosporales</taxon>
        <taxon>Corynesporascaceae</taxon>
        <taxon>Corynespora</taxon>
    </lineage>
</organism>
<evidence type="ECO:0000256" key="3">
    <source>
        <dbReference type="ARBA" id="ARBA00023002"/>
    </source>
</evidence>
<dbReference type="SMART" id="SM00829">
    <property type="entry name" value="PKS_ER"/>
    <property type="match status" value="1"/>
</dbReference>
<dbReference type="InterPro" id="IPR036291">
    <property type="entry name" value="NAD(P)-bd_dom_sf"/>
</dbReference>
<protein>
    <submittedName>
        <fullName evidence="5">GroES-like protein</fullName>
    </submittedName>
</protein>
<name>A0A2T2NYN7_CORCC</name>
<dbReference type="STRING" id="1448308.A0A2T2NYN7"/>
<dbReference type="SUPFAM" id="SSF50129">
    <property type="entry name" value="GroES-like"/>
    <property type="match status" value="1"/>
</dbReference>
<evidence type="ECO:0000256" key="1">
    <source>
        <dbReference type="ARBA" id="ARBA00008072"/>
    </source>
</evidence>
<dbReference type="InterPro" id="IPR013154">
    <property type="entry name" value="ADH-like_N"/>
</dbReference>
<comment type="subunit">
    <text evidence="2">Monomer.</text>
</comment>
<keyword evidence="3" id="KW-0560">Oxidoreductase</keyword>
<evidence type="ECO:0000259" key="4">
    <source>
        <dbReference type="SMART" id="SM00829"/>
    </source>
</evidence>
<evidence type="ECO:0000313" key="6">
    <source>
        <dbReference type="Proteomes" id="UP000240883"/>
    </source>
</evidence>
<dbReference type="OrthoDB" id="48317at2759"/>
<sequence>MHAIKILSKGHAAVQEVPNPTLRPGYVLAKTVAVALNPSDWKHIDFLDSAGTTCGVDFAGVVQDPNGVPGVSVGDHIAGFVHGGNRRLPEDGAFGEYVLVREGLYVKVPENVGFEAAATLGAAIVTVGQALYQSLGFPLPGEGDAEKKPVLIYGGSTATGAVAIQFAKLSGLEVITTCSPRNFDMVKSLGASAAFDYRAPDCGATIREYTNNRLYHVLDCISEGTSPQICADALSTDTAKKPAYSALLPVELPRADVGYRFTLGYTATNETFDKGGTEHPASEEDHRFAVRFYKLSEKLLAEGKFKPHQQDIRKGPLEKVLDGVDELRQGKVSAKKIVYRIADP</sequence>
<dbReference type="PANTHER" id="PTHR45348:SF2">
    <property type="entry name" value="ZINC-TYPE ALCOHOL DEHYDROGENASE-LIKE PROTEIN C2E1P3.01"/>
    <property type="match status" value="1"/>
</dbReference>
<dbReference type="PANTHER" id="PTHR45348">
    <property type="entry name" value="HYPOTHETICAL OXIDOREDUCTASE (EUROFUNG)"/>
    <property type="match status" value="1"/>
</dbReference>
<keyword evidence="6" id="KW-1185">Reference proteome</keyword>
<reference evidence="5 6" key="1">
    <citation type="journal article" date="2018" name="Front. Microbiol.">
        <title>Genome-Wide Analysis of Corynespora cassiicola Leaf Fall Disease Putative Effectors.</title>
        <authorList>
            <person name="Lopez D."/>
            <person name="Ribeiro S."/>
            <person name="Label P."/>
            <person name="Fumanal B."/>
            <person name="Venisse J.S."/>
            <person name="Kohler A."/>
            <person name="de Oliveira R.R."/>
            <person name="Labutti K."/>
            <person name="Lipzen A."/>
            <person name="Lail K."/>
            <person name="Bauer D."/>
            <person name="Ohm R.A."/>
            <person name="Barry K.W."/>
            <person name="Spatafora J."/>
            <person name="Grigoriev I.V."/>
            <person name="Martin F.M."/>
            <person name="Pujade-Renaud V."/>
        </authorList>
    </citation>
    <scope>NUCLEOTIDE SEQUENCE [LARGE SCALE GENOMIC DNA]</scope>
    <source>
        <strain evidence="5 6">Philippines</strain>
    </source>
</reference>
<comment type="similarity">
    <text evidence="1">Belongs to the zinc-containing alcohol dehydrogenase family.</text>
</comment>
<dbReference type="EMBL" id="KZ678132">
    <property type="protein sequence ID" value="PSN70527.1"/>
    <property type="molecule type" value="Genomic_DNA"/>
</dbReference>
<dbReference type="AlphaFoldDB" id="A0A2T2NYN7"/>
<gene>
    <name evidence="5" type="ORF">BS50DRAFT_571748</name>
</gene>
<feature type="domain" description="Enoyl reductase (ER)" evidence="4">
    <location>
        <begin position="5"/>
        <end position="338"/>
    </location>
</feature>
<dbReference type="SUPFAM" id="SSF51735">
    <property type="entry name" value="NAD(P)-binding Rossmann-fold domains"/>
    <property type="match status" value="1"/>
</dbReference>
<accession>A0A2T2NYN7</accession>
<proteinExistence type="inferred from homology"/>
<dbReference type="InterPro" id="IPR047122">
    <property type="entry name" value="Trans-enoyl_RdTase-like"/>
</dbReference>
<evidence type="ECO:0000256" key="2">
    <source>
        <dbReference type="ARBA" id="ARBA00011245"/>
    </source>
</evidence>